<sequence>MTHPAPGWSRPSGSQPAGNEATDTQATDARPRRARPARLRWSQLRAQWPLALVVVGLAVALGFVMFERWRRGAFLLGLVALAAAVLRGVVPEHRARLLGVRGKGFDVAFYSAIGVVVLWLSISIDALGTG</sequence>
<dbReference type="Proteomes" id="UP000252187">
    <property type="component" value="Unassembled WGS sequence"/>
</dbReference>
<dbReference type="Pfam" id="PF11222">
    <property type="entry name" value="DUF3017"/>
    <property type="match status" value="1"/>
</dbReference>
<accession>A0A365PC45</accession>
<evidence type="ECO:0000313" key="3">
    <source>
        <dbReference type="EMBL" id="RBA37661.1"/>
    </source>
</evidence>
<dbReference type="GeneID" id="97370925"/>
<feature type="transmembrane region" description="Helical" evidence="2">
    <location>
        <begin position="48"/>
        <end position="66"/>
    </location>
</feature>
<evidence type="ECO:0000313" key="4">
    <source>
        <dbReference type="Proteomes" id="UP000252187"/>
    </source>
</evidence>
<reference evidence="3 4" key="1">
    <citation type="submission" date="2018-06" db="EMBL/GenBank/DDBJ databases">
        <title>Whole genome sequencing of four bacterial strains from South Shetland trench revealing bio-synthetic gene clusters.</title>
        <authorList>
            <person name="Abdel-Mageed W.M."/>
            <person name="Lehri B."/>
            <person name="Jarmusch S.A."/>
            <person name="Miranda K."/>
            <person name="Goodfellow M."/>
            <person name="Jaspars M."/>
            <person name="Karlyshev A.V."/>
        </authorList>
    </citation>
    <scope>NUCLEOTIDE SEQUENCE [LARGE SCALE GENOMIC DNA]</scope>
    <source>
        <strain evidence="3 4">SST1</strain>
    </source>
</reference>
<dbReference type="InterPro" id="IPR021385">
    <property type="entry name" value="DUF3017"/>
</dbReference>
<proteinExistence type="predicted"/>
<evidence type="ECO:0000256" key="2">
    <source>
        <dbReference type="SAM" id="Phobius"/>
    </source>
</evidence>
<name>A0A365PC45_9ACTN</name>
<feature type="transmembrane region" description="Helical" evidence="2">
    <location>
        <begin position="72"/>
        <end position="90"/>
    </location>
</feature>
<evidence type="ECO:0000256" key="1">
    <source>
        <dbReference type="SAM" id="MobiDB-lite"/>
    </source>
</evidence>
<feature type="region of interest" description="Disordered" evidence="1">
    <location>
        <begin position="1"/>
        <end position="34"/>
    </location>
</feature>
<keyword evidence="2" id="KW-0812">Transmembrane</keyword>
<dbReference type="EMBL" id="QNTT01000012">
    <property type="protein sequence ID" value="RBA37661.1"/>
    <property type="molecule type" value="Genomic_DNA"/>
</dbReference>
<protein>
    <submittedName>
        <fullName evidence="3">DUF3017 domain-containing protein</fullName>
    </submittedName>
</protein>
<keyword evidence="2" id="KW-1133">Transmembrane helix</keyword>
<organism evidence="3 4">
    <name type="scientific">Dietzia maris</name>
    <dbReference type="NCBI Taxonomy" id="37915"/>
    <lineage>
        <taxon>Bacteria</taxon>
        <taxon>Bacillati</taxon>
        <taxon>Actinomycetota</taxon>
        <taxon>Actinomycetes</taxon>
        <taxon>Mycobacteriales</taxon>
        <taxon>Dietziaceae</taxon>
        <taxon>Dietzia</taxon>
    </lineage>
</organism>
<dbReference type="RefSeq" id="WP_082923698.1">
    <property type="nucleotide sequence ID" value="NZ_CANNAK010000006.1"/>
</dbReference>
<feature type="transmembrane region" description="Helical" evidence="2">
    <location>
        <begin position="102"/>
        <end position="122"/>
    </location>
</feature>
<keyword evidence="2" id="KW-0472">Membrane</keyword>
<comment type="caution">
    <text evidence="3">The sequence shown here is derived from an EMBL/GenBank/DDBJ whole genome shotgun (WGS) entry which is preliminary data.</text>
</comment>
<gene>
    <name evidence="3" type="ORF">DQ226_06425</name>
</gene>
<dbReference type="AlphaFoldDB" id="A0A365PC45"/>